<dbReference type="Gene3D" id="1.10.10.60">
    <property type="entry name" value="Homeodomain-like"/>
    <property type="match status" value="1"/>
</dbReference>
<evidence type="ECO:0000256" key="7">
    <source>
        <dbReference type="SAM" id="MobiDB-lite"/>
    </source>
</evidence>
<accession>A0A1B8GXG2</accession>
<feature type="compositionally biased region" description="Polar residues" evidence="7">
    <location>
        <begin position="674"/>
        <end position="683"/>
    </location>
</feature>
<gene>
    <name evidence="9" type="ORF">VE01_01008</name>
</gene>
<feature type="compositionally biased region" description="Polar residues" evidence="7">
    <location>
        <begin position="380"/>
        <end position="389"/>
    </location>
</feature>
<dbReference type="AlphaFoldDB" id="A0A1B8GXG2"/>
<dbReference type="GO" id="GO:0000977">
    <property type="term" value="F:RNA polymerase II transcription regulatory region sequence-specific DNA binding"/>
    <property type="evidence" value="ECO:0007669"/>
    <property type="project" value="TreeGrafter"/>
</dbReference>
<dbReference type="EMBL" id="KV460208">
    <property type="protein sequence ID" value="OBU00543.2"/>
    <property type="molecule type" value="Genomic_DNA"/>
</dbReference>
<evidence type="ECO:0000256" key="6">
    <source>
        <dbReference type="RuleBase" id="RU000682"/>
    </source>
</evidence>
<dbReference type="GO" id="GO:0005634">
    <property type="term" value="C:nucleus"/>
    <property type="evidence" value="ECO:0007669"/>
    <property type="project" value="UniProtKB-SubCell"/>
</dbReference>
<keyword evidence="10" id="KW-1185">Reference proteome</keyword>
<feature type="region of interest" description="Disordered" evidence="7">
    <location>
        <begin position="94"/>
        <end position="201"/>
    </location>
</feature>
<dbReference type="PANTHER" id="PTHR24208">
    <property type="entry name" value="LIM/HOMEOBOX PROTEIN LHX"/>
    <property type="match status" value="1"/>
</dbReference>
<evidence type="ECO:0000256" key="2">
    <source>
        <dbReference type="ARBA" id="ARBA00023125"/>
    </source>
</evidence>
<dbReference type="InterPro" id="IPR001356">
    <property type="entry name" value="HD"/>
</dbReference>
<feature type="region of interest" description="Disordered" evidence="7">
    <location>
        <begin position="372"/>
        <end position="524"/>
    </location>
</feature>
<dbReference type="SUPFAM" id="SSF46689">
    <property type="entry name" value="Homeodomain-like"/>
    <property type="match status" value="1"/>
</dbReference>
<feature type="compositionally biased region" description="Polar residues" evidence="7">
    <location>
        <begin position="422"/>
        <end position="433"/>
    </location>
</feature>
<dbReference type="PANTHER" id="PTHR24208:SF166">
    <property type="entry name" value="LIM HOMEOBOX TRANSCRIPTION FACTOR 1 ALPHA, ISOFORM B"/>
    <property type="match status" value="1"/>
</dbReference>
<protein>
    <recommendedName>
        <fullName evidence="8">Homeobox domain-containing protein</fullName>
    </recommendedName>
</protein>
<reference evidence="9 10" key="1">
    <citation type="submission" date="2016-03" db="EMBL/GenBank/DDBJ databases">
        <title>Comparative genomics of Pseudogymnoascus destructans, the fungus causing white-nose syndrome of bats.</title>
        <authorList>
            <person name="Palmer J.M."/>
            <person name="Drees K.P."/>
            <person name="Foster J.T."/>
            <person name="Lindner D.L."/>
        </authorList>
    </citation>
    <scope>NUCLEOTIDE SEQUENCE [LARGE SCALE GENOMIC DNA]</scope>
    <source>
        <strain evidence="9 10">UAMH 10579</strain>
    </source>
</reference>
<keyword evidence="3 5" id="KW-0371">Homeobox</keyword>
<keyword evidence="4 5" id="KW-0539">Nucleus</keyword>
<evidence type="ECO:0000256" key="5">
    <source>
        <dbReference type="PROSITE-ProRule" id="PRU00108"/>
    </source>
</evidence>
<organism evidence="9 10">
    <name type="scientific">Pseudogymnoascus verrucosus</name>
    <dbReference type="NCBI Taxonomy" id="342668"/>
    <lineage>
        <taxon>Eukaryota</taxon>
        <taxon>Fungi</taxon>
        <taxon>Dikarya</taxon>
        <taxon>Ascomycota</taxon>
        <taxon>Pezizomycotina</taxon>
        <taxon>Leotiomycetes</taxon>
        <taxon>Thelebolales</taxon>
        <taxon>Thelebolaceae</taxon>
        <taxon>Pseudogymnoascus</taxon>
    </lineage>
</organism>
<dbReference type="Pfam" id="PF00046">
    <property type="entry name" value="Homeodomain"/>
    <property type="match status" value="1"/>
</dbReference>
<evidence type="ECO:0000256" key="1">
    <source>
        <dbReference type="ARBA" id="ARBA00004123"/>
    </source>
</evidence>
<dbReference type="GO" id="GO:0000981">
    <property type="term" value="F:DNA-binding transcription factor activity, RNA polymerase II-specific"/>
    <property type="evidence" value="ECO:0007669"/>
    <property type="project" value="TreeGrafter"/>
</dbReference>
<dbReference type="PROSITE" id="PS50071">
    <property type="entry name" value="HOMEOBOX_2"/>
    <property type="match status" value="1"/>
</dbReference>
<feature type="compositionally biased region" description="Acidic residues" evidence="7">
    <location>
        <begin position="165"/>
        <end position="184"/>
    </location>
</feature>
<reference evidence="10" key="2">
    <citation type="journal article" date="2018" name="Nat. Commun.">
        <title>Extreme sensitivity to ultraviolet light in the fungal pathogen causing white-nose syndrome of bats.</title>
        <authorList>
            <person name="Palmer J.M."/>
            <person name="Drees K.P."/>
            <person name="Foster J.T."/>
            <person name="Lindner D.L."/>
        </authorList>
    </citation>
    <scope>NUCLEOTIDE SEQUENCE [LARGE SCALE GENOMIC DNA]</scope>
    <source>
        <strain evidence="10">UAMH 10579</strain>
    </source>
</reference>
<sequence length="683" mass="75460">MLVTRQCDTVRHNWSSNKLGSPYQPTASRMSNLEPLTTQPDWRDAYSQYLPPTETVLSPPFEQPITSHPVDAPITNQLFAPRPPLSHRHNLAQVEDRQESFSNPPTERPDSAPPVNGLKQEGFRLPEPSNLPELPANSKSSPTLEVKTEAPGPPAESLGQSEVKVDDDDDDDDDDDMLDGEEGVGGEGRPPQTDAERRAERRKMKRFRLTHQQTRFLMSEFAKQAHPDAAHRERLSREIPGLSPRQVQVWFQNRRAKIKRLTADDRERMMKMRAVPDDFDNVQALHSPYGAVHGIGTPLQSPVDYSQNYGDPGMGMRPLMVDTMRRQEHEEHLSPTGLSPAFGHVGFASQGSPDMLSPLSLGGGDRYYSNHLANPGGTGARNSTVYNRHNSMDGYGMQASRQGARPLQPLQLRETMSRSRSESLQSPLRSSMSWKGDSIDYASYPPPGPQSPSSNGRQASIYQGDQPGGNGVNQQQQYDNSTYPNSNIHTSPSHLTYPTSHPANTQPSTPPVSRYRANSATFPSGLDLRSQYRSVSSQSPNQPIPATARAATFASAFSSGGFQSAPLMAPAEFHIPRTPIDAGPREYHLSQLSAPMAPAADFAAAYSQSMSPGRPAATEQSTLGRQHHGLGLEDSQDQPQAQHQPQQQQQGETAHYLRQDEYDLNSMKRRKRTYSMSGSYDGQ</sequence>
<comment type="subcellular location">
    <subcellularLocation>
        <location evidence="1 5 6">Nucleus</location>
    </subcellularLocation>
</comment>
<feature type="region of interest" description="Disordered" evidence="7">
    <location>
        <begin position="629"/>
        <end position="683"/>
    </location>
</feature>
<dbReference type="RefSeq" id="XP_018134275.2">
    <property type="nucleotide sequence ID" value="XM_018270536.2"/>
</dbReference>
<evidence type="ECO:0000259" key="8">
    <source>
        <dbReference type="PROSITE" id="PS50071"/>
    </source>
</evidence>
<dbReference type="InterPro" id="IPR009057">
    <property type="entry name" value="Homeodomain-like_sf"/>
</dbReference>
<dbReference type="InterPro" id="IPR050453">
    <property type="entry name" value="LIM_Homeobox_TF"/>
</dbReference>
<dbReference type="SMART" id="SM00389">
    <property type="entry name" value="HOX"/>
    <property type="match status" value="1"/>
</dbReference>
<evidence type="ECO:0000313" key="10">
    <source>
        <dbReference type="Proteomes" id="UP000091956"/>
    </source>
</evidence>
<evidence type="ECO:0000256" key="3">
    <source>
        <dbReference type="ARBA" id="ARBA00023155"/>
    </source>
</evidence>
<evidence type="ECO:0000256" key="4">
    <source>
        <dbReference type="ARBA" id="ARBA00023242"/>
    </source>
</evidence>
<proteinExistence type="predicted"/>
<dbReference type="CDD" id="cd00086">
    <property type="entry name" value="homeodomain"/>
    <property type="match status" value="1"/>
</dbReference>
<evidence type="ECO:0000313" key="9">
    <source>
        <dbReference type="EMBL" id="OBU00543.2"/>
    </source>
</evidence>
<keyword evidence="2 5" id="KW-0238">DNA-binding</keyword>
<feature type="DNA-binding region" description="Homeobox" evidence="5">
    <location>
        <begin position="202"/>
        <end position="262"/>
    </location>
</feature>
<feature type="compositionally biased region" description="Low complexity" evidence="7">
    <location>
        <begin position="637"/>
        <end position="650"/>
    </location>
</feature>
<name>A0A1B8GXG2_9PEZI</name>
<feature type="compositionally biased region" description="Polar residues" evidence="7">
    <location>
        <begin position="478"/>
        <end position="507"/>
    </location>
</feature>
<dbReference type="STRING" id="342668.A0A1B8GXG2"/>
<feature type="domain" description="Homeobox" evidence="8">
    <location>
        <begin position="200"/>
        <end position="261"/>
    </location>
</feature>
<dbReference type="Proteomes" id="UP000091956">
    <property type="component" value="Unassembled WGS sequence"/>
</dbReference>
<dbReference type="GeneID" id="28834394"/>